<dbReference type="AlphaFoldDB" id="A0AA38HBA8"/>
<evidence type="ECO:0000313" key="1">
    <source>
        <dbReference type="EMBL" id="KAI9635844.1"/>
    </source>
</evidence>
<sequence>MLLISPPSSSLSNGVTSQRQQCFNTPSGAILPAELLLRIATILAQSHQFRSLGSLARTSTSLNLFVTPLIYRDVYIHSKADYESILTALSQSASTADGADGQASGRGGIMGSLRLTKRVTIRDLPHPHFGPRLSAALARHHETVLFPNAEFLAVAPLQPYLHPPADKAAAARGATSPLPFLLSQLCTPDHLCLDHLFGPSADIKLSRNPCCAFLHRLTSALPRGSWAKHAQPTLSWHGPLKERSGVRPADFLSWERAVQQFDHVRIYSPSDIRLNVDDFTRTHGQSPPNLVGAWAATLAEGLCRSGLCPVVAERPTMYTLNIATSGRDAPEASATRLGLAISTNLSNGSLALRKSALLCIKACMGSISQLCLDTARANLEPICQRLSTPCSDTGRSTAGLISLLHEAQEQLNRALEESPLVDREDIHHALVSGELARLDPAPSAWRVEGDLGGKGRLRGIDVRIGQDQVPCPVLSYCPY</sequence>
<proteinExistence type="predicted"/>
<evidence type="ECO:0000313" key="2">
    <source>
        <dbReference type="Proteomes" id="UP001164286"/>
    </source>
</evidence>
<comment type="caution">
    <text evidence="1">The sequence shown here is derived from an EMBL/GenBank/DDBJ whole genome shotgun (WGS) entry which is preliminary data.</text>
</comment>
<reference evidence="1" key="1">
    <citation type="journal article" date="2022" name="G3 (Bethesda)">
        <title>High quality genome of the basidiomycete yeast Dioszegia hungarica PDD-24b-2 isolated from cloud water.</title>
        <authorList>
            <person name="Jarrige D."/>
            <person name="Haridas S."/>
            <person name="Bleykasten-Grosshans C."/>
            <person name="Joly M."/>
            <person name="Nadalig T."/>
            <person name="Sancelme M."/>
            <person name="Vuilleumier S."/>
            <person name="Grigoriev I.V."/>
            <person name="Amato P."/>
            <person name="Bringel F."/>
        </authorList>
    </citation>
    <scope>NUCLEOTIDE SEQUENCE</scope>
    <source>
        <strain evidence="1">PDD-24b-2</strain>
    </source>
</reference>
<organism evidence="1 2">
    <name type="scientific">Dioszegia hungarica</name>
    <dbReference type="NCBI Taxonomy" id="4972"/>
    <lineage>
        <taxon>Eukaryota</taxon>
        <taxon>Fungi</taxon>
        <taxon>Dikarya</taxon>
        <taxon>Basidiomycota</taxon>
        <taxon>Agaricomycotina</taxon>
        <taxon>Tremellomycetes</taxon>
        <taxon>Tremellales</taxon>
        <taxon>Bulleribasidiaceae</taxon>
        <taxon>Dioszegia</taxon>
    </lineage>
</organism>
<name>A0AA38HBA8_9TREE</name>
<dbReference type="Proteomes" id="UP001164286">
    <property type="component" value="Unassembled WGS sequence"/>
</dbReference>
<keyword evidence="2" id="KW-1185">Reference proteome</keyword>
<dbReference type="GeneID" id="77732184"/>
<dbReference type="RefSeq" id="XP_052945621.1">
    <property type="nucleotide sequence ID" value="XM_053092979.1"/>
</dbReference>
<dbReference type="EMBL" id="JAKWFO010000005">
    <property type="protein sequence ID" value="KAI9635844.1"/>
    <property type="molecule type" value="Genomic_DNA"/>
</dbReference>
<accession>A0AA38HBA8</accession>
<gene>
    <name evidence="1" type="ORF">MKK02DRAFT_44540</name>
</gene>
<evidence type="ECO:0008006" key="3">
    <source>
        <dbReference type="Google" id="ProtNLM"/>
    </source>
</evidence>
<protein>
    <recommendedName>
        <fullName evidence="3">F-box domain-containing protein</fullName>
    </recommendedName>
</protein>